<dbReference type="RefSeq" id="WP_344163980.1">
    <property type="nucleotide sequence ID" value="NZ_BAAABV010000023.1"/>
</dbReference>
<feature type="transmembrane region" description="Helical" evidence="1">
    <location>
        <begin position="50"/>
        <end position="74"/>
    </location>
</feature>
<proteinExistence type="predicted"/>
<name>A0ABP3F5T1_9ACTN</name>
<keyword evidence="1" id="KW-1133">Transmembrane helix</keyword>
<evidence type="ECO:0000313" key="3">
    <source>
        <dbReference type="Proteomes" id="UP001501867"/>
    </source>
</evidence>
<feature type="transmembrane region" description="Helical" evidence="1">
    <location>
        <begin position="110"/>
        <end position="128"/>
    </location>
</feature>
<evidence type="ECO:0008006" key="4">
    <source>
        <dbReference type="Google" id="ProtNLM"/>
    </source>
</evidence>
<keyword evidence="3" id="KW-1185">Reference proteome</keyword>
<protein>
    <recommendedName>
        <fullName evidence="4">Integral membrane protein</fullName>
    </recommendedName>
</protein>
<organism evidence="2 3">
    <name type="scientific">Streptomyces polychromogenes</name>
    <dbReference type="NCBI Taxonomy" id="67342"/>
    <lineage>
        <taxon>Bacteria</taxon>
        <taxon>Bacillati</taxon>
        <taxon>Actinomycetota</taxon>
        <taxon>Actinomycetes</taxon>
        <taxon>Kitasatosporales</taxon>
        <taxon>Streptomycetaceae</taxon>
        <taxon>Streptomyces</taxon>
    </lineage>
</organism>
<comment type="caution">
    <text evidence="2">The sequence shown here is derived from an EMBL/GenBank/DDBJ whole genome shotgun (WGS) entry which is preliminary data.</text>
</comment>
<gene>
    <name evidence="2" type="ORF">GCM10010302_50690</name>
</gene>
<keyword evidence="1" id="KW-0812">Transmembrane</keyword>
<accession>A0ABP3F5T1</accession>
<evidence type="ECO:0000313" key="2">
    <source>
        <dbReference type="EMBL" id="GAA0305890.1"/>
    </source>
</evidence>
<dbReference type="Proteomes" id="UP001501867">
    <property type="component" value="Unassembled WGS sequence"/>
</dbReference>
<evidence type="ECO:0000256" key="1">
    <source>
        <dbReference type="SAM" id="Phobius"/>
    </source>
</evidence>
<sequence length="145" mass="14475">MLRRLVAGLGALALVVEAAVLVVVHLVLGRATAAQSMSVAGSDPDVMSKATYGLGIAMGAFLLLNAVLLAVAALRDRRPGRAARAVLVAAAVTHGVLGALAAALVGWGAFAAVMAVFCLIMAALTLHAEAGDGDGAREGLRPTNP</sequence>
<keyword evidence="1" id="KW-0472">Membrane</keyword>
<reference evidence="3" key="1">
    <citation type="journal article" date="2019" name="Int. J. Syst. Evol. Microbiol.">
        <title>The Global Catalogue of Microorganisms (GCM) 10K type strain sequencing project: providing services to taxonomists for standard genome sequencing and annotation.</title>
        <authorList>
            <consortium name="The Broad Institute Genomics Platform"/>
            <consortium name="The Broad Institute Genome Sequencing Center for Infectious Disease"/>
            <person name="Wu L."/>
            <person name="Ma J."/>
        </authorList>
    </citation>
    <scope>NUCLEOTIDE SEQUENCE [LARGE SCALE GENOMIC DNA]</scope>
    <source>
        <strain evidence="3">JCM 4505</strain>
    </source>
</reference>
<feature type="transmembrane region" description="Helical" evidence="1">
    <location>
        <begin position="86"/>
        <end position="104"/>
    </location>
</feature>
<dbReference type="EMBL" id="BAAABV010000023">
    <property type="protein sequence ID" value="GAA0305890.1"/>
    <property type="molecule type" value="Genomic_DNA"/>
</dbReference>